<protein>
    <recommendedName>
        <fullName evidence="4">Lactate/malate dehydrogenase N-terminal domain-containing protein</fullName>
    </recommendedName>
</protein>
<dbReference type="PANTHER" id="PTHR43128:SF16">
    <property type="entry name" value="L-LACTATE DEHYDROGENASE"/>
    <property type="match status" value="1"/>
</dbReference>
<name>A0A7X6HFG6_9MICC</name>
<accession>A0A7X6HFG6</accession>
<evidence type="ECO:0000256" key="3">
    <source>
        <dbReference type="SAM" id="MobiDB-lite"/>
    </source>
</evidence>
<dbReference type="EMBL" id="JAAZSQ010000007">
    <property type="protein sequence ID" value="NKX54722.1"/>
    <property type="molecule type" value="Genomic_DNA"/>
</dbReference>
<feature type="region of interest" description="Disordered" evidence="3">
    <location>
        <begin position="1"/>
        <end position="28"/>
    </location>
</feature>
<dbReference type="InterPro" id="IPR001557">
    <property type="entry name" value="L-lactate/malate_DH"/>
</dbReference>
<dbReference type="GO" id="GO:0006089">
    <property type="term" value="P:lactate metabolic process"/>
    <property type="evidence" value="ECO:0007669"/>
    <property type="project" value="TreeGrafter"/>
</dbReference>
<keyword evidence="2" id="KW-0520">NAD</keyword>
<dbReference type="Gene3D" id="3.90.110.10">
    <property type="entry name" value="Lactate dehydrogenase/glycoside hydrolase, family 4, C-terminal"/>
    <property type="match status" value="1"/>
</dbReference>
<dbReference type="PANTHER" id="PTHR43128">
    <property type="entry name" value="L-2-HYDROXYCARBOXYLATE DEHYDROGENASE (NAD(P)(+))"/>
    <property type="match status" value="1"/>
</dbReference>
<keyword evidence="6" id="KW-1185">Reference proteome</keyword>
<dbReference type="InterPro" id="IPR015955">
    <property type="entry name" value="Lactate_DH/Glyco_Ohase_4_C"/>
</dbReference>
<proteinExistence type="predicted"/>
<reference evidence="5 6" key="1">
    <citation type="submission" date="2020-04" db="EMBL/GenBank/DDBJ databases">
        <title>Arthrobacter sp. nov.</title>
        <authorList>
            <person name="Liu S."/>
        </authorList>
    </citation>
    <scope>NUCLEOTIDE SEQUENCE [LARGE SCALE GENOMIC DNA]</scope>
    <source>
        <strain evidence="5 6">E918</strain>
    </source>
</reference>
<organism evidence="5 6">
    <name type="scientific">Arthrobacter mobilis</name>
    <dbReference type="NCBI Taxonomy" id="2724944"/>
    <lineage>
        <taxon>Bacteria</taxon>
        <taxon>Bacillati</taxon>
        <taxon>Actinomycetota</taxon>
        <taxon>Actinomycetes</taxon>
        <taxon>Micrococcales</taxon>
        <taxon>Micrococcaceae</taxon>
        <taxon>Arthrobacter</taxon>
    </lineage>
</organism>
<dbReference type="AlphaFoldDB" id="A0A7X6HFG6"/>
<dbReference type="PRINTS" id="PR00086">
    <property type="entry name" value="LLDHDRGNASE"/>
</dbReference>
<dbReference type="Gene3D" id="3.40.50.720">
    <property type="entry name" value="NAD(P)-binding Rossmann-like Domain"/>
    <property type="match status" value="1"/>
</dbReference>
<dbReference type="SUPFAM" id="SSF56327">
    <property type="entry name" value="LDH C-terminal domain-like"/>
    <property type="match status" value="1"/>
</dbReference>
<dbReference type="GO" id="GO:0004459">
    <property type="term" value="F:L-lactate dehydrogenase (NAD+) activity"/>
    <property type="evidence" value="ECO:0007669"/>
    <property type="project" value="TreeGrafter"/>
</dbReference>
<comment type="caution">
    <text evidence="5">The sequence shown here is derived from an EMBL/GenBank/DDBJ whole genome shotgun (WGS) entry which is preliminary data.</text>
</comment>
<evidence type="ECO:0000313" key="6">
    <source>
        <dbReference type="Proteomes" id="UP000544090"/>
    </source>
</evidence>
<evidence type="ECO:0000259" key="4">
    <source>
        <dbReference type="Pfam" id="PF00056"/>
    </source>
</evidence>
<gene>
    <name evidence="5" type="ORF">HGG74_09260</name>
</gene>
<dbReference type="RefSeq" id="WP_168486068.1">
    <property type="nucleotide sequence ID" value="NZ_JAAZSQ010000007.1"/>
</dbReference>
<dbReference type="SUPFAM" id="SSF51735">
    <property type="entry name" value="NAD(P)-binding Rossmann-fold domains"/>
    <property type="match status" value="1"/>
</dbReference>
<dbReference type="InterPro" id="IPR001236">
    <property type="entry name" value="Lactate/malate_DH_N"/>
</dbReference>
<evidence type="ECO:0000256" key="1">
    <source>
        <dbReference type="ARBA" id="ARBA00023002"/>
    </source>
</evidence>
<keyword evidence="1" id="KW-0560">Oxidoreductase</keyword>
<evidence type="ECO:0000256" key="2">
    <source>
        <dbReference type="ARBA" id="ARBA00023027"/>
    </source>
</evidence>
<sequence>MVLGLHGLHHQRERTSMHGDEFPESGGRTAAAWPRSAAVIGAAGLIGSGVSERLAENSQAGDLYMIDLNENLVRAHAIDIAETQVIAGNTRTRLHPRRPEDGTAVDLVVLAASIPEVPDGDRRDFLAANLRLLGTLTPMIRSLAGDSGIVMILSNPVDILADCLAQTSGIDPARICGYSLNDTVRFRMAVAKELGADVGDVGGLMLGEHGGHQVPLFEALTVKGAPVRLDAGQQARVMEDVNGWFARWSALKPGRSTGWATPAGVSRIVQAMADGSVHPAAIWTGGLEDMPETFIALPAVLEAGRFAARPDLLPAGARDGLRAAATSVAEAARAALAAIR</sequence>
<evidence type="ECO:0000313" key="5">
    <source>
        <dbReference type="EMBL" id="NKX54722.1"/>
    </source>
</evidence>
<feature type="domain" description="Lactate/malate dehydrogenase N-terminal" evidence="4">
    <location>
        <begin position="38"/>
        <end position="177"/>
    </location>
</feature>
<dbReference type="Proteomes" id="UP000544090">
    <property type="component" value="Unassembled WGS sequence"/>
</dbReference>
<dbReference type="Pfam" id="PF00056">
    <property type="entry name" value="Ldh_1_N"/>
    <property type="match status" value="1"/>
</dbReference>
<dbReference type="InterPro" id="IPR036291">
    <property type="entry name" value="NAD(P)-bd_dom_sf"/>
</dbReference>